<evidence type="ECO:0000313" key="3">
    <source>
        <dbReference type="Proteomes" id="UP001183585"/>
    </source>
</evidence>
<dbReference type="Proteomes" id="UP001183585">
    <property type="component" value="Unassembled WGS sequence"/>
</dbReference>
<sequence length="89" mass="10123">MVAHAFLTVLPVVVNDAERVADGGSGMVAITLGEARRLFTRLLTRATTTLQHILSWSRWRLRHQRGARRAHYQRREGSITAAHRPNLRI</sequence>
<evidence type="ECO:0000313" key="2">
    <source>
        <dbReference type="EMBL" id="MDR7381703.1"/>
    </source>
</evidence>
<accession>A0ABU2CK57</accession>
<reference evidence="2 3" key="1">
    <citation type="submission" date="2023-07" db="EMBL/GenBank/DDBJ databases">
        <title>Sequencing the genomes of 1000 actinobacteria strains.</title>
        <authorList>
            <person name="Klenk H.-P."/>
        </authorList>
    </citation>
    <scope>NUCLEOTIDE SEQUENCE [LARGE SCALE GENOMIC DNA]</scope>
    <source>
        <strain evidence="2 3">DSM 45554</strain>
    </source>
</reference>
<dbReference type="EMBL" id="JAVDYE010000001">
    <property type="protein sequence ID" value="MDR7381703.1"/>
    <property type="molecule type" value="Genomic_DNA"/>
</dbReference>
<feature type="region of interest" description="Disordered" evidence="1">
    <location>
        <begin position="70"/>
        <end position="89"/>
    </location>
</feature>
<organism evidence="2 3">
    <name type="scientific">Promicromonospora iranensis</name>
    <dbReference type="NCBI Taxonomy" id="1105144"/>
    <lineage>
        <taxon>Bacteria</taxon>
        <taxon>Bacillati</taxon>
        <taxon>Actinomycetota</taxon>
        <taxon>Actinomycetes</taxon>
        <taxon>Micrococcales</taxon>
        <taxon>Promicromonosporaceae</taxon>
        <taxon>Promicromonospora</taxon>
    </lineage>
</organism>
<name>A0ABU2CK57_9MICO</name>
<keyword evidence="3" id="KW-1185">Reference proteome</keyword>
<evidence type="ECO:0000256" key="1">
    <source>
        <dbReference type="SAM" id="MobiDB-lite"/>
    </source>
</evidence>
<comment type="caution">
    <text evidence="2">The sequence shown here is derived from an EMBL/GenBank/DDBJ whole genome shotgun (WGS) entry which is preliminary data.</text>
</comment>
<proteinExistence type="predicted"/>
<protein>
    <submittedName>
        <fullName evidence="2">Uncharacterized protein</fullName>
    </submittedName>
</protein>
<gene>
    <name evidence="2" type="ORF">J2S48_001218</name>
</gene>